<dbReference type="InterPro" id="IPR020861">
    <property type="entry name" value="Triosephosphate_isomerase_AS"/>
</dbReference>
<dbReference type="HAMAP" id="MF_00147_B">
    <property type="entry name" value="TIM_B"/>
    <property type="match status" value="1"/>
</dbReference>
<comment type="catalytic activity">
    <reaction evidence="6 7">
        <text>D-glyceraldehyde 3-phosphate = dihydroxyacetone phosphate</text>
        <dbReference type="Rhea" id="RHEA:18585"/>
        <dbReference type="ChEBI" id="CHEBI:57642"/>
        <dbReference type="ChEBI" id="CHEBI:59776"/>
        <dbReference type="EC" id="5.3.1.1"/>
    </reaction>
</comment>
<feature type="binding site" evidence="6">
    <location>
        <begin position="233"/>
        <end position="234"/>
    </location>
    <ligand>
        <name>substrate</name>
    </ligand>
</feature>
<evidence type="ECO:0000256" key="1">
    <source>
        <dbReference type="ARBA" id="ARBA00007422"/>
    </source>
</evidence>
<dbReference type="SUPFAM" id="SSF51351">
    <property type="entry name" value="Triosephosphate isomerase (TIM)"/>
    <property type="match status" value="1"/>
</dbReference>
<dbReference type="PROSITE" id="PS00171">
    <property type="entry name" value="TIM_1"/>
    <property type="match status" value="1"/>
</dbReference>
<comment type="pathway">
    <text evidence="6 7">Carbohydrate degradation; glycolysis; D-glyceraldehyde 3-phosphate from glycerone phosphate: step 1/1.</text>
</comment>
<comment type="function">
    <text evidence="6">Involved in the gluconeogenesis. Catalyzes stereospecifically the conversion of dihydroxyacetone phosphate (DHAP) to D-glyceraldehyde-3-phosphate (G3P).</text>
</comment>
<feature type="binding site" evidence="6">
    <location>
        <position position="212"/>
    </location>
    <ligand>
        <name>substrate</name>
    </ligand>
</feature>
<evidence type="ECO:0000256" key="6">
    <source>
        <dbReference type="HAMAP-Rule" id="MF_00147"/>
    </source>
</evidence>
<evidence type="ECO:0000256" key="3">
    <source>
        <dbReference type="ARBA" id="ARBA00022490"/>
    </source>
</evidence>
<dbReference type="CDD" id="cd00311">
    <property type="entry name" value="TIM"/>
    <property type="match status" value="1"/>
</dbReference>
<keyword evidence="9" id="KW-1185">Reference proteome</keyword>
<evidence type="ECO:0000256" key="4">
    <source>
        <dbReference type="ARBA" id="ARBA00023152"/>
    </source>
</evidence>
<comment type="subunit">
    <text evidence="6 7">Homodimer.</text>
</comment>
<evidence type="ECO:0000256" key="2">
    <source>
        <dbReference type="ARBA" id="ARBA00022432"/>
    </source>
</evidence>
<dbReference type="PANTHER" id="PTHR21139:SF42">
    <property type="entry name" value="TRIOSEPHOSPHATE ISOMERASE"/>
    <property type="match status" value="1"/>
</dbReference>
<protein>
    <recommendedName>
        <fullName evidence="6 7">Triosephosphate isomerase</fullName>
        <shortName evidence="6">TIM</shortName>
        <shortName evidence="6">TPI</shortName>
        <ecNumber evidence="6 7">5.3.1.1</ecNumber>
    </recommendedName>
    <alternativeName>
        <fullName evidence="6">Triose-phosphate isomerase</fullName>
    </alternativeName>
</protein>
<dbReference type="InterPro" id="IPR013785">
    <property type="entry name" value="Aldolase_TIM"/>
</dbReference>
<dbReference type="InterPro" id="IPR000652">
    <property type="entry name" value="Triosephosphate_isomerase"/>
</dbReference>
<sequence>MRKKIVAGNWKMNNDLSQTQTLLNDLKKQVLPENVAIIVAPSFTNLYAAFESLRDHKIEVAAQNMHQSDAGAFTGEVSAAMLKSVGVKTVIVGHSERRSYYNEDNSVLSEKVNTALDNGMHIIFCFGEELDQRKAGNHYEVVKEQLEEGLFHISEENFKNIVLAYEPVWAIGTGETATPDQAQQMHHFIRETVAENYSEAIANQVSIVYGGSVKPNNVTEIFSQPDVDGGLIGGASLSAESFMAIVNAFQNK</sequence>
<keyword evidence="4 6" id="KW-0324">Glycolysis</keyword>
<dbReference type="PANTHER" id="PTHR21139">
    <property type="entry name" value="TRIOSEPHOSPHATE ISOMERASE"/>
    <property type="match status" value="1"/>
</dbReference>
<comment type="pathway">
    <text evidence="6 7">Carbohydrate biosynthesis; gluconeogenesis.</text>
</comment>
<dbReference type="GO" id="GO:0004807">
    <property type="term" value="F:triose-phosphate isomerase activity"/>
    <property type="evidence" value="ECO:0007669"/>
    <property type="project" value="UniProtKB-EC"/>
</dbReference>
<proteinExistence type="inferred from homology"/>
<feature type="binding site" evidence="6">
    <location>
        <begin position="9"/>
        <end position="11"/>
    </location>
    <ligand>
        <name>substrate</name>
    </ligand>
</feature>
<keyword evidence="5 6" id="KW-0413">Isomerase</keyword>
<dbReference type="Pfam" id="PF00121">
    <property type="entry name" value="TIM"/>
    <property type="match status" value="1"/>
</dbReference>
<comment type="caution">
    <text evidence="8">The sequence shown here is derived from an EMBL/GenBank/DDBJ whole genome shotgun (WGS) entry which is preliminary data.</text>
</comment>
<reference evidence="9" key="1">
    <citation type="journal article" date="2019" name="Int. J. Syst. Evol. Microbiol.">
        <title>The Global Catalogue of Microorganisms (GCM) 10K type strain sequencing project: providing services to taxonomists for standard genome sequencing and annotation.</title>
        <authorList>
            <consortium name="The Broad Institute Genomics Platform"/>
            <consortium name="The Broad Institute Genome Sequencing Center for Infectious Disease"/>
            <person name="Wu L."/>
            <person name="Ma J."/>
        </authorList>
    </citation>
    <scope>NUCLEOTIDE SEQUENCE [LARGE SCALE GENOMIC DNA]</scope>
    <source>
        <strain evidence="9">CGMCC 1.16306</strain>
    </source>
</reference>
<dbReference type="Proteomes" id="UP001596415">
    <property type="component" value="Unassembled WGS sequence"/>
</dbReference>
<comment type="similarity">
    <text evidence="1 6 7">Belongs to the triosephosphate isomerase family.</text>
</comment>
<dbReference type="NCBIfam" id="TIGR00419">
    <property type="entry name" value="tim"/>
    <property type="match status" value="1"/>
</dbReference>
<feature type="active site" description="Electrophile" evidence="6">
    <location>
        <position position="94"/>
    </location>
</feature>
<evidence type="ECO:0000256" key="7">
    <source>
        <dbReference type="RuleBase" id="RU363013"/>
    </source>
</evidence>
<dbReference type="Gene3D" id="3.20.20.70">
    <property type="entry name" value="Aldolase class I"/>
    <property type="match status" value="1"/>
</dbReference>
<organism evidence="8 9">
    <name type="scientific">Jejudonia soesokkakensis</name>
    <dbReference type="NCBI Taxonomy" id="1323432"/>
    <lineage>
        <taxon>Bacteria</taxon>
        <taxon>Pseudomonadati</taxon>
        <taxon>Bacteroidota</taxon>
        <taxon>Flavobacteriia</taxon>
        <taxon>Flavobacteriales</taxon>
        <taxon>Flavobacteriaceae</taxon>
        <taxon>Jejudonia</taxon>
    </lineage>
</organism>
<evidence type="ECO:0000313" key="9">
    <source>
        <dbReference type="Proteomes" id="UP001596415"/>
    </source>
</evidence>
<evidence type="ECO:0000313" key="8">
    <source>
        <dbReference type="EMBL" id="MFC7358364.1"/>
    </source>
</evidence>
<accession>A0ABW2MTT1</accession>
<gene>
    <name evidence="6 8" type="primary">tpiA</name>
    <name evidence="8" type="ORF">ACFQO1_11745</name>
</gene>
<keyword evidence="3 6" id="KW-0963">Cytoplasm</keyword>
<dbReference type="RefSeq" id="WP_380218325.1">
    <property type="nucleotide sequence ID" value="NZ_JBHTBN010000006.1"/>
</dbReference>
<dbReference type="PROSITE" id="PS51440">
    <property type="entry name" value="TIM_2"/>
    <property type="match status" value="1"/>
</dbReference>
<name>A0ABW2MTT1_9FLAO</name>
<keyword evidence="2 6" id="KW-0312">Gluconeogenesis</keyword>
<feature type="binding site" evidence="6">
    <location>
        <position position="172"/>
    </location>
    <ligand>
        <name>substrate</name>
    </ligand>
</feature>
<evidence type="ECO:0000256" key="5">
    <source>
        <dbReference type="ARBA" id="ARBA00023235"/>
    </source>
</evidence>
<comment type="subcellular location">
    <subcellularLocation>
        <location evidence="6 7">Cytoplasm</location>
    </subcellularLocation>
</comment>
<dbReference type="EC" id="5.3.1.1" evidence="6 7"/>
<dbReference type="EMBL" id="JBHTBN010000006">
    <property type="protein sequence ID" value="MFC7358364.1"/>
    <property type="molecule type" value="Genomic_DNA"/>
</dbReference>
<dbReference type="InterPro" id="IPR022896">
    <property type="entry name" value="TrioseP_Isoase_bac/euk"/>
</dbReference>
<dbReference type="InterPro" id="IPR035990">
    <property type="entry name" value="TIM_sf"/>
</dbReference>
<feature type="active site" description="Proton acceptor" evidence="6">
    <location>
        <position position="166"/>
    </location>
</feature>